<feature type="compositionally biased region" description="Polar residues" evidence="1">
    <location>
        <begin position="138"/>
        <end position="151"/>
    </location>
</feature>
<dbReference type="InterPro" id="IPR010982">
    <property type="entry name" value="Lambda_DNA-bd_dom_sf"/>
</dbReference>
<dbReference type="SUPFAM" id="SSF47413">
    <property type="entry name" value="lambda repressor-like DNA-binding domains"/>
    <property type="match status" value="1"/>
</dbReference>
<keyword evidence="2" id="KW-1133">Transmembrane helix</keyword>
<evidence type="ECO:0000256" key="1">
    <source>
        <dbReference type="SAM" id="MobiDB-lite"/>
    </source>
</evidence>
<protein>
    <submittedName>
        <fullName evidence="4">Helix-turn-helix domain-containing protein</fullName>
    </submittedName>
</protein>
<evidence type="ECO:0000259" key="3">
    <source>
        <dbReference type="PROSITE" id="PS50943"/>
    </source>
</evidence>
<dbReference type="InterPro" id="IPR001387">
    <property type="entry name" value="Cro/C1-type_HTH"/>
</dbReference>
<dbReference type="PANTHER" id="PTHR34475:SF1">
    <property type="entry name" value="CYTOSKELETON PROTEIN RODZ"/>
    <property type="match status" value="1"/>
</dbReference>
<sequence>MTELGNRLKEAREAKGLSLDDLQEITKIQKRYLAGIEQGKYEAIPGKFYVRAFIKQYAEAVDLEPESLFEEFRHEIPTVHEVSTSEQFSRTQSRAKVAKDSSKFMDKLPKILTALLIIAIIVIGWYFFTKSMDNKNVANSQDEVQSPSVSYNEVGEPMESENKNTTEDESDESKSESKTENENSSNEELEEENKTVTQQISVVTTEGTTTTYELSNADKFELEVKVAPGGESWVEIYNVEKEKQFFKEIITEANPQTYDLTEEKGARLRIGATGVTEIFINGEKLEYAIDATVQNIIIQFKKDEEQ</sequence>
<feature type="region of interest" description="Disordered" evidence="1">
    <location>
        <begin position="138"/>
        <end position="200"/>
    </location>
</feature>
<dbReference type="Pfam" id="PF13464">
    <property type="entry name" value="RodZ_C"/>
    <property type="match status" value="1"/>
</dbReference>
<evidence type="ECO:0000313" key="5">
    <source>
        <dbReference type="Proteomes" id="UP000743899"/>
    </source>
</evidence>
<dbReference type="PANTHER" id="PTHR34475">
    <property type="match status" value="1"/>
</dbReference>
<dbReference type="CDD" id="cd00093">
    <property type="entry name" value="HTH_XRE"/>
    <property type="match status" value="1"/>
</dbReference>
<dbReference type="Gene3D" id="1.10.260.40">
    <property type="entry name" value="lambda repressor-like DNA-binding domains"/>
    <property type="match status" value="1"/>
</dbReference>
<feature type="compositionally biased region" description="Basic and acidic residues" evidence="1">
    <location>
        <begin position="160"/>
        <end position="181"/>
    </location>
</feature>
<gene>
    <name evidence="4" type="ORF">GW534_01570</name>
</gene>
<dbReference type="PROSITE" id="PS50943">
    <property type="entry name" value="HTH_CROC1"/>
    <property type="match status" value="1"/>
</dbReference>
<evidence type="ECO:0000256" key="2">
    <source>
        <dbReference type="SAM" id="Phobius"/>
    </source>
</evidence>
<comment type="caution">
    <text evidence="4">The sequence shown here is derived from an EMBL/GenBank/DDBJ whole genome shotgun (WGS) entry which is preliminary data.</text>
</comment>
<dbReference type="Proteomes" id="UP000743899">
    <property type="component" value="Unassembled WGS sequence"/>
</dbReference>
<feature type="domain" description="HTH cro/C1-type" evidence="3">
    <location>
        <begin position="8"/>
        <end position="42"/>
    </location>
</feature>
<proteinExistence type="predicted"/>
<dbReference type="RefSeq" id="WP_161919298.1">
    <property type="nucleotide sequence ID" value="NZ_JAACYS010000004.1"/>
</dbReference>
<feature type="transmembrane region" description="Helical" evidence="2">
    <location>
        <begin position="111"/>
        <end position="128"/>
    </location>
</feature>
<accession>A0ABX0A5J1</accession>
<keyword evidence="2" id="KW-0472">Membrane</keyword>
<keyword evidence="2" id="KW-0812">Transmembrane</keyword>
<organism evidence="4 5">
    <name type="scientific">Pallidibacillus pasinlerensis</name>
    <dbReference type="NCBI Taxonomy" id="2703818"/>
    <lineage>
        <taxon>Bacteria</taxon>
        <taxon>Bacillati</taxon>
        <taxon>Bacillota</taxon>
        <taxon>Bacilli</taxon>
        <taxon>Bacillales</taxon>
        <taxon>Bacillaceae</taxon>
        <taxon>Pallidibacillus</taxon>
    </lineage>
</organism>
<keyword evidence="5" id="KW-1185">Reference proteome</keyword>
<name>A0ABX0A5J1_9BACI</name>
<dbReference type="EMBL" id="JAACYS010000004">
    <property type="protein sequence ID" value="NCU16462.1"/>
    <property type="molecule type" value="Genomic_DNA"/>
</dbReference>
<reference evidence="4 5" key="1">
    <citation type="submission" date="2020-01" db="EMBL/GenBank/DDBJ databases">
        <title>A novel Bacillus sp. from Pasinler.</title>
        <authorList>
            <person name="Adiguzel A."/>
            <person name="Ay H."/>
            <person name="Baltaci M.O."/>
        </authorList>
    </citation>
    <scope>NUCLEOTIDE SEQUENCE [LARGE SCALE GENOMIC DNA]</scope>
    <source>
        <strain evidence="4 5">P1</strain>
    </source>
</reference>
<evidence type="ECO:0000313" key="4">
    <source>
        <dbReference type="EMBL" id="NCU16462.1"/>
    </source>
</evidence>
<dbReference type="Pfam" id="PF13413">
    <property type="entry name" value="HTH_25"/>
    <property type="match status" value="1"/>
</dbReference>
<dbReference type="InterPro" id="IPR050400">
    <property type="entry name" value="Bact_Cytoskel_RodZ"/>
</dbReference>
<dbReference type="InterPro" id="IPR025194">
    <property type="entry name" value="RodZ-like_C"/>
</dbReference>
<dbReference type="SMART" id="SM00530">
    <property type="entry name" value="HTH_XRE"/>
    <property type="match status" value="1"/>
</dbReference>